<organism evidence="1 2">
    <name type="scientific">Fasciolopsis buskii</name>
    <dbReference type="NCBI Taxonomy" id="27845"/>
    <lineage>
        <taxon>Eukaryota</taxon>
        <taxon>Metazoa</taxon>
        <taxon>Spiralia</taxon>
        <taxon>Lophotrochozoa</taxon>
        <taxon>Platyhelminthes</taxon>
        <taxon>Trematoda</taxon>
        <taxon>Digenea</taxon>
        <taxon>Plagiorchiida</taxon>
        <taxon>Echinostomata</taxon>
        <taxon>Echinostomatoidea</taxon>
        <taxon>Fasciolidae</taxon>
        <taxon>Fasciolopsis</taxon>
    </lineage>
</organism>
<gene>
    <name evidence="1" type="ORF">FBUS_10727</name>
</gene>
<dbReference type="AlphaFoldDB" id="A0A8E0RLZ7"/>
<evidence type="ECO:0000313" key="2">
    <source>
        <dbReference type="Proteomes" id="UP000728185"/>
    </source>
</evidence>
<sequence length="230" mass="26471">MVLSGYWSYLHLSNVRKPEGPINFWKNVFEREIVKDERPVQGLVSHWQVWEPISAAEMKEAAEVICDSAARMDRVNAGDIVTKDFSVVVQLFNVMLLLETPTQELSKARATPITKCQNPTETSHYRPISMNSVVLRIFHKIMAQRMTKCLKRETVHVAFQRKDRCMEAAEALHACLREAHEKCKNLAAAFVDIYESFGTISHNSIRKGPSRRVSPRILNYSRRFYDESTV</sequence>
<dbReference type="EMBL" id="LUCM01009200">
    <property type="protein sequence ID" value="KAA0187318.1"/>
    <property type="molecule type" value="Genomic_DNA"/>
</dbReference>
<keyword evidence="2" id="KW-1185">Reference proteome</keyword>
<proteinExistence type="predicted"/>
<comment type="caution">
    <text evidence="1">The sequence shown here is derived from an EMBL/GenBank/DDBJ whole genome shotgun (WGS) entry which is preliminary data.</text>
</comment>
<name>A0A8E0RLZ7_9TREM</name>
<reference evidence="1" key="1">
    <citation type="submission" date="2019-05" db="EMBL/GenBank/DDBJ databases">
        <title>Annotation for the trematode Fasciolopsis buski.</title>
        <authorList>
            <person name="Choi Y.-J."/>
        </authorList>
    </citation>
    <scope>NUCLEOTIDE SEQUENCE</scope>
    <source>
        <strain evidence="1">HT</strain>
        <tissue evidence="1">Whole worm</tissue>
    </source>
</reference>
<evidence type="ECO:0000313" key="1">
    <source>
        <dbReference type="EMBL" id="KAA0187318.1"/>
    </source>
</evidence>
<evidence type="ECO:0008006" key="3">
    <source>
        <dbReference type="Google" id="ProtNLM"/>
    </source>
</evidence>
<dbReference type="Proteomes" id="UP000728185">
    <property type="component" value="Unassembled WGS sequence"/>
</dbReference>
<protein>
    <recommendedName>
        <fullName evidence="3">Reverse transcriptase</fullName>
    </recommendedName>
</protein>
<dbReference type="PANTHER" id="PTHR19446">
    <property type="entry name" value="REVERSE TRANSCRIPTASES"/>
    <property type="match status" value="1"/>
</dbReference>
<accession>A0A8E0RLZ7</accession>
<dbReference type="OrthoDB" id="6286681at2759"/>